<evidence type="ECO:0000256" key="4">
    <source>
        <dbReference type="ARBA" id="ARBA00023136"/>
    </source>
</evidence>
<keyword evidence="2 5" id="KW-0812">Transmembrane</keyword>
<evidence type="ECO:0000313" key="7">
    <source>
        <dbReference type="Proteomes" id="UP000500970"/>
    </source>
</evidence>
<keyword evidence="4 5" id="KW-0472">Membrane</keyword>
<feature type="transmembrane region" description="Helical" evidence="5">
    <location>
        <begin position="64"/>
        <end position="91"/>
    </location>
</feature>
<gene>
    <name evidence="6" type="ORF">FOC84_01430</name>
</gene>
<feature type="transmembrane region" description="Helical" evidence="5">
    <location>
        <begin position="103"/>
        <end position="124"/>
    </location>
</feature>
<feature type="transmembrane region" description="Helical" evidence="5">
    <location>
        <begin position="26"/>
        <end position="44"/>
    </location>
</feature>
<dbReference type="AlphaFoldDB" id="A0A7D4HQP1"/>
<protein>
    <submittedName>
        <fullName evidence="6">DoxX family protein</fullName>
    </submittedName>
</protein>
<keyword evidence="7" id="KW-1185">Reference proteome</keyword>
<evidence type="ECO:0000313" key="6">
    <source>
        <dbReference type="EMBL" id="QKH33673.1"/>
    </source>
</evidence>
<dbReference type="GO" id="GO:0016020">
    <property type="term" value="C:membrane"/>
    <property type="evidence" value="ECO:0007669"/>
    <property type="project" value="UniProtKB-SubCell"/>
</dbReference>
<dbReference type="KEGG" id="apes:FOC84_01430"/>
<organism evidence="6 7">
    <name type="scientific">Achromobacter pestifer</name>
    <dbReference type="NCBI Taxonomy" id="1353889"/>
    <lineage>
        <taxon>Bacteria</taxon>
        <taxon>Pseudomonadati</taxon>
        <taxon>Pseudomonadota</taxon>
        <taxon>Betaproteobacteria</taxon>
        <taxon>Burkholderiales</taxon>
        <taxon>Alcaligenaceae</taxon>
        <taxon>Achromobacter</taxon>
    </lineage>
</organism>
<dbReference type="Proteomes" id="UP000500970">
    <property type="component" value="Chromosome"/>
</dbReference>
<evidence type="ECO:0000256" key="3">
    <source>
        <dbReference type="ARBA" id="ARBA00022989"/>
    </source>
</evidence>
<dbReference type="Pfam" id="PF13564">
    <property type="entry name" value="DoxX_2"/>
    <property type="match status" value="1"/>
</dbReference>
<comment type="subcellular location">
    <subcellularLocation>
        <location evidence="1">Membrane</location>
        <topology evidence="1">Multi-pass membrane protein</topology>
    </subcellularLocation>
</comment>
<evidence type="ECO:0000256" key="5">
    <source>
        <dbReference type="SAM" id="Phobius"/>
    </source>
</evidence>
<sequence length="140" mass="14430">MKLPHSSAEIPPAQPQVRISKYVSRGLRILAAVVFLAAGAAKLAGVPAMVQPFDQLGIGQWFRILTGIVEVIGGVAVLIPATAFLGGLLLSATMIGALLAHSFVIEGSPVPALVLLLITAAITWQHRPNGLAAAARAARA</sequence>
<keyword evidence="3 5" id="KW-1133">Transmembrane helix</keyword>
<dbReference type="RefSeq" id="WP_173142865.1">
    <property type="nucleotide sequence ID" value="NZ_CP053985.1"/>
</dbReference>
<evidence type="ECO:0000256" key="2">
    <source>
        <dbReference type="ARBA" id="ARBA00022692"/>
    </source>
</evidence>
<reference evidence="6 7" key="1">
    <citation type="submission" date="2020-05" db="EMBL/GenBank/DDBJ databases">
        <title>FDA dAtabase for Regulatory Grade micrObial Sequences (FDA-ARGOS): Supporting development and validation of Infectious Disease Dx tests.</title>
        <authorList>
            <person name="Sproer C."/>
            <person name="Gronow S."/>
            <person name="Severitt S."/>
            <person name="Schroder I."/>
            <person name="Tallon L."/>
            <person name="Sadzewicz L."/>
            <person name="Zhao X."/>
            <person name="Vavikolanu K."/>
            <person name="Mehta A."/>
            <person name="Aluvathingal J."/>
            <person name="Nadendla S."/>
            <person name="Myers T."/>
            <person name="Yan Y."/>
            <person name="Sichtig H."/>
        </authorList>
    </citation>
    <scope>NUCLEOTIDE SEQUENCE [LARGE SCALE GENOMIC DNA]</scope>
    <source>
        <strain evidence="6 7">FDAARGOS_790</strain>
    </source>
</reference>
<dbReference type="EMBL" id="CP053985">
    <property type="protein sequence ID" value="QKH33673.1"/>
    <property type="molecule type" value="Genomic_DNA"/>
</dbReference>
<dbReference type="InterPro" id="IPR032808">
    <property type="entry name" value="DoxX"/>
</dbReference>
<name>A0A7D4HQP1_9BURK</name>
<proteinExistence type="predicted"/>
<accession>A0A7D4HQP1</accession>
<evidence type="ECO:0000256" key="1">
    <source>
        <dbReference type="ARBA" id="ARBA00004141"/>
    </source>
</evidence>